<evidence type="ECO:0000313" key="1">
    <source>
        <dbReference type="EMBL" id="CAL1413756.1"/>
    </source>
</evidence>
<dbReference type="EMBL" id="OZ034822">
    <property type="protein sequence ID" value="CAL1413756.1"/>
    <property type="molecule type" value="Genomic_DNA"/>
</dbReference>
<name>A0AAV2GSJ7_9ROSI</name>
<keyword evidence="2" id="KW-1185">Reference proteome</keyword>
<evidence type="ECO:0000313" key="2">
    <source>
        <dbReference type="Proteomes" id="UP001497516"/>
    </source>
</evidence>
<proteinExistence type="predicted"/>
<gene>
    <name evidence="1" type="ORF">LTRI10_LOCUS52963</name>
</gene>
<dbReference type="Proteomes" id="UP001497516">
    <property type="component" value="Chromosome 9"/>
</dbReference>
<sequence>MPKLGNCLKIAKSGNVFVKPTLELNLKSMDEILVHGPLPRESRYVCLQKKALDEILDIWKASNKRLEVATNVVFSGSFLVIK</sequence>
<organism evidence="1 2">
    <name type="scientific">Linum trigynum</name>
    <dbReference type="NCBI Taxonomy" id="586398"/>
    <lineage>
        <taxon>Eukaryota</taxon>
        <taxon>Viridiplantae</taxon>
        <taxon>Streptophyta</taxon>
        <taxon>Embryophyta</taxon>
        <taxon>Tracheophyta</taxon>
        <taxon>Spermatophyta</taxon>
        <taxon>Magnoliopsida</taxon>
        <taxon>eudicotyledons</taxon>
        <taxon>Gunneridae</taxon>
        <taxon>Pentapetalae</taxon>
        <taxon>rosids</taxon>
        <taxon>fabids</taxon>
        <taxon>Malpighiales</taxon>
        <taxon>Linaceae</taxon>
        <taxon>Linum</taxon>
    </lineage>
</organism>
<reference evidence="1 2" key="1">
    <citation type="submission" date="2024-04" db="EMBL/GenBank/DDBJ databases">
        <authorList>
            <person name="Fracassetti M."/>
        </authorList>
    </citation>
    <scope>NUCLEOTIDE SEQUENCE [LARGE SCALE GENOMIC DNA]</scope>
</reference>
<protein>
    <submittedName>
        <fullName evidence="1">Uncharacterized protein</fullName>
    </submittedName>
</protein>
<dbReference type="AlphaFoldDB" id="A0AAV2GSJ7"/>
<accession>A0AAV2GSJ7</accession>